<dbReference type="SUPFAM" id="SSF49265">
    <property type="entry name" value="Fibronectin type III"/>
    <property type="match status" value="1"/>
</dbReference>
<dbReference type="SUPFAM" id="SSF63825">
    <property type="entry name" value="YWTD domain"/>
    <property type="match status" value="2"/>
</dbReference>
<feature type="region of interest" description="Disordered" evidence="1">
    <location>
        <begin position="319"/>
        <end position="356"/>
    </location>
</feature>
<dbReference type="CDD" id="cd00063">
    <property type="entry name" value="FN3"/>
    <property type="match status" value="2"/>
</dbReference>
<dbReference type="Proteomes" id="UP000298009">
    <property type="component" value="Unassembled WGS sequence"/>
</dbReference>
<dbReference type="SMART" id="SM00060">
    <property type="entry name" value="FN3"/>
    <property type="match status" value="2"/>
</dbReference>
<evidence type="ECO:0000259" key="2">
    <source>
        <dbReference type="PROSITE" id="PS50853"/>
    </source>
</evidence>
<name>A0A4R9I788_9LEPT</name>
<comment type="caution">
    <text evidence="3">The sequence shown here is derived from an EMBL/GenBank/DDBJ whole genome shotgun (WGS) entry which is preliminary data.</text>
</comment>
<dbReference type="PANTHER" id="PTHR13833">
    <property type="match status" value="1"/>
</dbReference>
<accession>A0A4R9I788</accession>
<feature type="domain" description="Fibronectin type-III" evidence="2">
    <location>
        <begin position="444"/>
        <end position="553"/>
    </location>
</feature>
<evidence type="ECO:0000256" key="1">
    <source>
        <dbReference type="SAM" id="MobiDB-lite"/>
    </source>
</evidence>
<dbReference type="AlphaFoldDB" id="A0A4R9I788"/>
<dbReference type="InterPro" id="IPR036116">
    <property type="entry name" value="FN3_sf"/>
</dbReference>
<dbReference type="OrthoDB" id="310143at2"/>
<feature type="domain" description="Fibronectin type-III" evidence="2">
    <location>
        <begin position="558"/>
        <end position="670"/>
    </location>
</feature>
<reference evidence="3" key="1">
    <citation type="journal article" date="2019" name="PLoS Negl. Trop. Dis.">
        <title>Revisiting the worldwide diversity of Leptospira species in the environment.</title>
        <authorList>
            <person name="Vincent A.T."/>
            <person name="Schiettekatte O."/>
            <person name="Bourhy P."/>
            <person name="Veyrier F.J."/>
            <person name="Picardeau M."/>
        </authorList>
    </citation>
    <scope>NUCLEOTIDE SEQUENCE [LARGE SCALE GENOMIC DNA]</scope>
    <source>
        <strain evidence="3">201800287</strain>
    </source>
</reference>
<dbReference type="InterPro" id="IPR011042">
    <property type="entry name" value="6-blade_b-propeller_TolB-like"/>
</dbReference>
<sequence>MWKILKLFLILFLGIDCSLLNEQNNDSSIKEASLLLSAGLSENVSGESAGGGTATAEGTHIVSKDGKFSIDIPKDALSETVEFSITKYSAPTNALPGNYIPTADIYQITPSYRFQKEVTIEIVSNPSAIQAYNLEKSKSIAFSISSTNPEEGVNRFPSWSAHPTRIDGDKLVFTTKTFSIFGIGTPPPGNHAPVIYGAYYYFKAGCSYLPYQLRTEVVDPDGDAISVFLITGPANGGANSIQMTREGSTNWYNANIPYEAMSQTGIKMQVIAVDIHGLNSTVPNSNVFTYPADSGDTVYINNYKRDADNDGILCAWERDNGRSDTNPGDVAGVADTDGDGIPNSSDHTPNGESNPAIDHLAIYPSLTTMDVTEKVSFGVSASFGGSFRYVNASYNTTGNALNGSPVGSLSGGVFTANHPGLAGVVATVGAMNTTATVRVNDSVGPNNITDLIAISLSSTQIRLQWTAPGDDGIYGKASSYQIYRSTTLINNNASCNGSLVFHGLTPKNAGLPEKLDINGLTPNTTYYFCIRAFDDSGNLNTWNGTVSAATQPVPDIVPPANLFFTNLSATTISHHQIRLNWLAVGDDGNTGSASAYEIRRSTSPINNDAQCDSAVNVINSISAVPAGTPLSFVVGGLSDSTIHYFCIRAYDEVNNRNNWNGILSAATARANGAPIVSMGVGLNPIVDTGTSGFIDARPSTDPDASICLANAANYQYIWTLINKPIGSAKTTADITDANTKLAQFIPDVPGIYTFQFTFVDDPGSCLDTAKFTTGTISFTARSPIHGHGLVPLNLSGQVSTFAGGAPGYVDGIGNVARFGGTLSLATNGKDLFIGDTTSVRVANIFTRAVTTVAGAYGIISYDPPVDGPGSSARFQFITSIFSDSNYIYLTDGHRIRKMNIGTWEVSTLAGSGVLKFSFDPNDTGGGYVNGIGTAAKFNNPSGIAKIGGYLYVADNGNAVVRKIALATGEVTTLAGSGSKTFADGIGSSASFANVTRIVSDGTYLYVTDSNTIRKIDPVTTQVTTIAGAYLQSGHVDGVGTAARLKAPTGLTTDGRFLYFMDFGTTLRILLLATNEIATPLQVSTMAGNQNNFSIVDGTGSNARFGGGYSLTNDGKSLFIGDFLSDQNYSIRKVD</sequence>
<organism evidence="3 4">
    <name type="scientific">Leptospira noumeaensis</name>
    <dbReference type="NCBI Taxonomy" id="2484964"/>
    <lineage>
        <taxon>Bacteria</taxon>
        <taxon>Pseudomonadati</taxon>
        <taxon>Spirochaetota</taxon>
        <taxon>Spirochaetia</taxon>
        <taxon>Leptospirales</taxon>
        <taxon>Leptospiraceae</taxon>
        <taxon>Leptospira</taxon>
    </lineage>
</organism>
<dbReference type="Gene3D" id="2.60.40.10">
    <property type="entry name" value="Immunoglobulins"/>
    <property type="match status" value="3"/>
</dbReference>
<dbReference type="Gene3D" id="2.120.10.30">
    <property type="entry name" value="TolB, C-terminal domain"/>
    <property type="match status" value="3"/>
</dbReference>
<dbReference type="RefSeq" id="WP_135601834.1">
    <property type="nucleotide sequence ID" value="NZ_RQFK01000026.1"/>
</dbReference>
<dbReference type="InterPro" id="IPR013783">
    <property type="entry name" value="Ig-like_fold"/>
</dbReference>
<evidence type="ECO:0000313" key="4">
    <source>
        <dbReference type="Proteomes" id="UP000298009"/>
    </source>
</evidence>
<dbReference type="InterPro" id="IPR003961">
    <property type="entry name" value="FN3_dom"/>
</dbReference>
<evidence type="ECO:0000313" key="3">
    <source>
        <dbReference type="EMBL" id="TGK81988.1"/>
    </source>
</evidence>
<dbReference type="Pfam" id="PF00041">
    <property type="entry name" value="fn3"/>
    <property type="match status" value="1"/>
</dbReference>
<keyword evidence="4" id="KW-1185">Reference proteome</keyword>
<gene>
    <name evidence="3" type="ORF">EHQ24_11970</name>
</gene>
<dbReference type="PANTHER" id="PTHR13833:SF71">
    <property type="entry name" value="NHL DOMAIN-CONTAINING PROTEIN"/>
    <property type="match status" value="1"/>
</dbReference>
<proteinExistence type="predicted"/>
<dbReference type="PROSITE" id="PS50853">
    <property type="entry name" value="FN3"/>
    <property type="match status" value="2"/>
</dbReference>
<protein>
    <recommendedName>
        <fullName evidence="2">Fibronectin type-III domain-containing protein</fullName>
    </recommendedName>
</protein>
<feature type="compositionally biased region" description="Polar residues" evidence="1">
    <location>
        <begin position="342"/>
        <end position="353"/>
    </location>
</feature>
<dbReference type="EMBL" id="RQFK01000026">
    <property type="protein sequence ID" value="TGK81988.1"/>
    <property type="molecule type" value="Genomic_DNA"/>
</dbReference>